<dbReference type="Pfam" id="PF14301">
    <property type="entry name" value="DUF4376"/>
    <property type="match status" value="1"/>
</dbReference>
<dbReference type="InterPro" id="IPR025484">
    <property type="entry name" value="DUF4376"/>
</dbReference>
<dbReference type="RefSeq" id="WP_238301751.1">
    <property type="nucleotide sequence ID" value="NZ_BPQM01000026.1"/>
</dbReference>
<dbReference type="AlphaFoldDB" id="A0AA37HM77"/>
<protein>
    <recommendedName>
        <fullName evidence="1">DUF4376 domain-containing protein</fullName>
    </recommendedName>
</protein>
<feature type="domain" description="DUF4376" evidence="1">
    <location>
        <begin position="85"/>
        <end position="190"/>
    </location>
</feature>
<proteinExistence type="predicted"/>
<gene>
    <name evidence="2" type="ORF">NBEOAGPD_1232</name>
</gene>
<keyword evidence="3" id="KW-1185">Reference proteome</keyword>
<evidence type="ECO:0000313" key="2">
    <source>
        <dbReference type="EMBL" id="GJD78020.1"/>
    </source>
</evidence>
<accession>A0AA37HM77</accession>
<dbReference type="Proteomes" id="UP001055108">
    <property type="component" value="Unassembled WGS sequence"/>
</dbReference>
<reference evidence="2" key="2">
    <citation type="submission" date="2021-08" db="EMBL/GenBank/DDBJ databases">
        <authorList>
            <person name="Tani A."/>
            <person name="Ola A."/>
            <person name="Ogura Y."/>
            <person name="Katsura K."/>
            <person name="Hayashi T."/>
        </authorList>
    </citation>
    <scope>NUCLEOTIDE SEQUENCE</scope>
    <source>
        <strain evidence="2">NBRC 103626</strain>
    </source>
</reference>
<evidence type="ECO:0000259" key="1">
    <source>
        <dbReference type="Pfam" id="PF14301"/>
    </source>
</evidence>
<reference evidence="2" key="1">
    <citation type="journal article" date="2016" name="Front. Microbiol.">
        <title>Genome Sequence of the Piezophilic, Mesophilic Sulfate-Reducing Bacterium Desulfovibrio indicus J2T.</title>
        <authorList>
            <person name="Cao J."/>
            <person name="Maignien L."/>
            <person name="Shao Z."/>
            <person name="Alain K."/>
            <person name="Jebbar M."/>
        </authorList>
    </citation>
    <scope>NUCLEOTIDE SEQUENCE</scope>
    <source>
        <strain evidence="2">NBRC 103626</strain>
    </source>
</reference>
<name>A0AA37HM77_9HYPH</name>
<dbReference type="EMBL" id="BPQM01000026">
    <property type="protein sequence ID" value="GJD78020.1"/>
    <property type="molecule type" value="Genomic_DNA"/>
</dbReference>
<sequence length="207" mass="22046">MDVLYRRNGGAPAPLPFDAFDARNDHWTNLAENAEGRAACGFVEAPPLPAFDPGAEAVRWDEAGEVWVVEALPPPPAPPLASLGDVEAERDRRIALGVPYLGHLFQTRPQDFDNLRDMASTAIAAIMAGAQPDDLRWADPSVDFTWIDAANVLVPMDAPTALRLHATAAAMRGKLFLVARAIKNALLGGAPIPDVADDALWAPPSAA</sequence>
<comment type="caution">
    <text evidence="2">The sequence shown here is derived from an EMBL/GenBank/DDBJ whole genome shotgun (WGS) entry which is preliminary data.</text>
</comment>
<evidence type="ECO:0000313" key="3">
    <source>
        <dbReference type="Proteomes" id="UP001055108"/>
    </source>
</evidence>
<organism evidence="2 3">
    <name type="scientific">Methylobacterium gregans</name>
    <dbReference type="NCBI Taxonomy" id="374424"/>
    <lineage>
        <taxon>Bacteria</taxon>
        <taxon>Pseudomonadati</taxon>
        <taxon>Pseudomonadota</taxon>
        <taxon>Alphaproteobacteria</taxon>
        <taxon>Hyphomicrobiales</taxon>
        <taxon>Methylobacteriaceae</taxon>
        <taxon>Methylobacterium</taxon>
    </lineage>
</organism>